<gene>
    <name evidence="4" type="ORF">MFIFM68171_05870</name>
</gene>
<protein>
    <submittedName>
        <fullName evidence="4">Floculation protein FLO1</fullName>
    </submittedName>
</protein>
<feature type="signal peptide" evidence="2">
    <location>
        <begin position="1"/>
        <end position="20"/>
    </location>
</feature>
<evidence type="ECO:0000259" key="3">
    <source>
        <dbReference type="PROSITE" id="PS51820"/>
    </source>
</evidence>
<dbReference type="PROSITE" id="PS51820">
    <property type="entry name" value="PA14"/>
    <property type="match status" value="1"/>
</dbReference>
<evidence type="ECO:0000313" key="4">
    <source>
        <dbReference type="EMBL" id="GAB1315660.1"/>
    </source>
</evidence>
<dbReference type="GeneID" id="98176613"/>
<evidence type="ECO:0000256" key="1">
    <source>
        <dbReference type="SAM" id="MobiDB-lite"/>
    </source>
</evidence>
<organism evidence="4 5">
    <name type="scientific">Madurella fahalii</name>
    <dbReference type="NCBI Taxonomy" id="1157608"/>
    <lineage>
        <taxon>Eukaryota</taxon>
        <taxon>Fungi</taxon>
        <taxon>Dikarya</taxon>
        <taxon>Ascomycota</taxon>
        <taxon>Pezizomycotina</taxon>
        <taxon>Sordariomycetes</taxon>
        <taxon>Sordariomycetidae</taxon>
        <taxon>Sordariales</taxon>
        <taxon>Sordariales incertae sedis</taxon>
        <taxon>Madurella</taxon>
    </lineage>
</organism>
<accession>A0ABQ0GDP0</accession>
<feature type="chain" id="PRO_5046022245" evidence="2">
    <location>
        <begin position="21"/>
        <end position="306"/>
    </location>
</feature>
<feature type="compositionally biased region" description="Low complexity" evidence="1">
    <location>
        <begin position="66"/>
        <end position="85"/>
    </location>
</feature>
<feature type="domain" description="PA14" evidence="3">
    <location>
        <begin position="132"/>
        <end position="293"/>
    </location>
</feature>
<keyword evidence="2" id="KW-0732">Signal</keyword>
<name>A0ABQ0GDP0_9PEZI</name>
<evidence type="ECO:0000313" key="5">
    <source>
        <dbReference type="Proteomes" id="UP001628179"/>
    </source>
</evidence>
<dbReference type="EMBL" id="BAAFSV010000003">
    <property type="protein sequence ID" value="GAB1315660.1"/>
    <property type="molecule type" value="Genomic_DNA"/>
</dbReference>
<dbReference type="Pfam" id="PF10528">
    <property type="entry name" value="GLEYA"/>
    <property type="match status" value="1"/>
</dbReference>
<reference evidence="4 5" key="1">
    <citation type="submission" date="2024-09" db="EMBL/GenBank/DDBJ databases">
        <title>Itraconazole resistance in Madurella fahalii resulting from another homologue of gene encoding cytochrome P450 14-alpha sterol demethylase (CYP51).</title>
        <authorList>
            <person name="Yoshioka I."/>
            <person name="Fahal A.H."/>
            <person name="Kaneko S."/>
            <person name="Yaguchi T."/>
        </authorList>
    </citation>
    <scope>NUCLEOTIDE SEQUENCE [LARGE SCALE GENOMIC DNA]</scope>
    <source>
        <strain evidence="4 5">IFM 68171</strain>
    </source>
</reference>
<feature type="region of interest" description="Disordered" evidence="1">
    <location>
        <begin position="65"/>
        <end position="86"/>
    </location>
</feature>
<dbReference type="Gene3D" id="2.60.120.1560">
    <property type="match status" value="1"/>
</dbReference>
<keyword evidence="5" id="KW-1185">Reference proteome</keyword>
<proteinExistence type="predicted"/>
<dbReference type="Proteomes" id="UP001628179">
    <property type="component" value="Unassembled WGS sequence"/>
</dbReference>
<dbReference type="InterPro" id="IPR037524">
    <property type="entry name" value="PA14/GLEYA"/>
</dbReference>
<dbReference type="RefSeq" id="XP_070917391.1">
    <property type="nucleotide sequence ID" value="XM_071061290.1"/>
</dbReference>
<sequence>MLTQKTLAPLGAIFISAATALNAGLSTTTTTIPYFGTCTTSTTLTPCGTGHVTVVIQTPITEPVCTTTPTATATSTTSTPTASPTPGGPCLLVNPLCRPAGLNIDYYTNPLGGYSSGTPPSSYYITEDLSPLDSSLTNVTFFPQNQGPSGLPVVFPPNPTLPNAPYHVGWTRDTNGGVTVDANNFTLVYQGFYRARRTGVHAICSTADNENDVFFGHGNAFSCLNGRPSPDAAPLLVSTGGFFQNGLVCRNVDLIAGLYYPVRNVMGNWQGPSAFNFTIQEPGVAFESRTNDFTGNAYPHQCGIFL</sequence>
<evidence type="ECO:0000256" key="2">
    <source>
        <dbReference type="SAM" id="SignalP"/>
    </source>
</evidence>
<dbReference type="InterPro" id="IPR018871">
    <property type="entry name" value="GLEYA_adhesin_domain"/>
</dbReference>
<comment type="caution">
    <text evidence="4">The sequence shown here is derived from an EMBL/GenBank/DDBJ whole genome shotgun (WGS) entry which is preliminary data.</text>
</comment>